<dbReference type="Proteomes" id="UP000663879">
    <property type="component" value="Unassembled WGS sequence"/>
</dbReference>
<gene>
    <name evidence="1" type="ORF">OXX778_LOCUS16733</name>
</gene>
<reference evidence="1" key="1">
    <citation type="submission" date="2021-02" db="EMBL/GenBank/DDBJ databases">
        <authorList>
            <person name="Nowell W R."/>
        </authorList>
    </citation>
    <scope>NUCLEOTIDE SEQUENCE</scope>
    <source>
        <strain evidence="1">Ploen Becks lab</strain>
    </source>
</reference>
<sequence>MSKTKEEPVNQNFEIVIENSVLQTLITISKDDPNRKKGQKATRGLDLQLLVDLRSVQLNIFFGLMKNRIYKIELCIIQVERENINDHKVIKKEQFRGEKRIEMAKEALLRCNGSSKAYVDTMASDSRLAKQTANVKIDRSYTETVFTVVKLDPIINLDESDLSDIQNHKRKSESSEIETSIKKKKLKLDALTMNRFADNRKEFKNYQWKSRQIEHSKQSPNDFNSCGTHPNPNDASIMEHVLIKDNHLRDLLKKGDLAIFDRGFLNCISRLKSVYGLNCKIPTYVETIRKKITFGYYQLEQAYGYLYENFQSNEEYEFLISSNLENEEN</sequence>
<protein>
    <submittedName>
        <fullName evidence="1">Uncharacterized protein</fullName>
    </submittedName>
</protein>
<organism evidence="1 2">
    <name type="scientific">Brachionus calyciflorus</name>
    <dbReference type="NCBI Taxonomy" id="104777"/>
    <lineage>
        <taxon>Eukaryota</taxon>
        <taxon>Metazoa</taxon>
        <taxon>Spiralia</taxon>
        <taxon>Gnathifera</taxon>
        <taxon>Rotifera</taxon>
        <taxon>Eurotatoria</taxon>
        <taxon>Monogononta</taxon>
        <taxon>Pseudotrocha</taxon>
        <taxon>Ploima</taxon>
        <taxon>Brachionidae</taxon>
        <taxon>Brachionus</taxon>
    </lineage>
</organism>
<comment type="caution">
    <text evidence="1">The sequence shown here is derived from an EMBL/GenBank/DDBJ whole genome shotgun (WGS) entry which is preliminary data.</text>
</comment>
<feature type="non-terminal residue" evidence="1">
    <location>
        <position position="1"/>
    </location>
</feature>
<proteinExistence type="predicted"/>
<evidence type="ECO:0000313" key="1">
    <source>
        <dbReference type="EMBL" id="CAF1007686.1"/>
    </source>
</evidence>
<dbReference type="AlphaFoldDB" id="A0A814H9F2"/>
<evidence type="ECO:0000313" key="2">
    <source>
        <dbReference type="Proteomes" id="UP000663879"/>
    </source>
</evidence>
<name>A0A814H9F2_9BILA</name>
<keyword evidence="2" id="KW-1185">Reference proteome</keyword>
<accession>A0A814H9F2</accession>
<dbReference type="OrthoDB" id="10049726at2759"/>
<dbReference type="EMBL" id="CAJNOC010004048">
    <property type="protein sequence ID" value="CAF1007686.1"/>
    <property type="molecule type" value="Genomic_DNA"/>
</dbReference>